<feature type="signal peptide" evidence="15">
    <location>
        <begin position="1"/>
        <end position="20"/>
    </location>
</feature>
<dbReference type="Pfam" id="PF17900">
    <property type="entry name" value="Peptidase_M1_N"/>
    <property type="match status" value="1"/>
</dbReference>
<dbReference type="InterPro" id="IPR027268">
    <property type="entry name" value="Peptidase_M4/M1_CTD_sf"/>
</dbReference>
<comment type="cofactor">
    <cofactor evidence="2">
        <name>Zn(2+)</name>
        <dbReference type="ChEBI" id="CHEBI:29105"/>
    </cofactor>
</comment>
<feature type="region of interest" description="Disordered" evidence="14">
    <location>
        <begin position="180"/>
        <end position="200"/>
    </location>
</feature>
<evidence type="ECO:0000259" key="16">
    <source>
        <dbReference type="Pfam" id="PF01433"/>
    </source>
</evidence>
<keyword evidence="7" id="KW-0645">Protease</keyword>
<keyword evidence="8" id="KW-0479">Metal-binding</keyword>
<dbReference type="EMBL" id="JAPPUX010000005">
    <property type="protein sequence ID" value="MCY4728414.1"/>
    <property type="molecule type" value="Genomic_DNA"/>
</dbReference>
<dbReference type="Proteomes" id="UP001074726">
    <property type="component" value="Unassembled WGS sequence"/>
</dbReference>
<organism evidence="18 19">
    <name type="scientific">Nocardioides pini</name>
    <dbReference type="NCBI Taxonomy" id="2975053"/>
    <lineage>
        <taxon>Bacteria</taxon>
        <taxon>Bacillati</taxon>
        <taxon>Actinomycetota</taxon>
        <taxon>Actinomycetes</taxon>
        <taxon>Propionibacteriales</taxon>
        <taxon>Nocardioidaceae</taxon>
        <taxon>Nocardioides</taxon>
    </lineage>
</organism>
<keyword evidence="15" id="KW-0732">Signal</keyword>
<protein>
    <recommendedName>
        <fullName evidence="5">Aminopeptidase N</fullName>
        <ecNumber evidence="4">3.4.11.2</ecNumber>
    </recommendedName>
    <alternativeName>
        <fullName evidence="12">Alanine aminopeptidase</fullName>
    </alternativeName>
    <alternativeName>
        <fullName evidence="13">Lysyl aminopeptidase</fullName>
    </alternativeName>
</protein>
<evidence type="ECO:0000256" key="8">
    <source>
        <dbReference type="ARBA" id="ARBA00022723"/>
    </source>
</evidence>
<dbReference type="PRINTS" id="PR00756">
    <property type="entry name" value="ALADIPTASE"/>
</dbReference>
<dbReference type="Gene3D" id="1.10.390.10">
    <property type="entry name" value="Neutral Protease Domain 2"/>
    <property type="match status" value="1"/>
</dbReference>
<evidence type="ECO:0000256" key="13">
    <source>
        <dbReference type="ARBA" id="ARBA00031533"/>
    </source>
</evidence>
<dbReference type="SUPFAM" id="SSF55486">
    <property type="entry name" value="Metalloproteases ('zincins'), catalytic domain"/>
    <property type="match status" value="1"/>
</dbReference>
<feature type="chain" id="PRO_5047530419" description="Aminopeptidase N" evidence="15">
    <location>
        <begin position="21"/>
        <end position="517"/>
    </location>
</feature>
<dbReference type="CDD" id="cd09603">
    <property type="entry name" value="M1_APN_like"/>
    <property type="match status" value="1"/>
</dbReference>
<keyword evidence="6 18" id="KW-0031">Aminopeptidase</keyword>
<gene>
    <name evidence="18" type="ORF">NYO98_19185</name>
</gene>
<keyword evidence="10" id="KW-0862">Zinc</keyword>
<dbReference type="RefSeq" id="WP_268113407.1">
    <property type="nucleotide sequence ID" value="NZ_JAPPUX010000005.1"/>
</dbReference>
<feature type="domain" description="Peptidase M1 membrane alanine aminopeptidase" evidence="16">
    <location>
        <begin position="328"/>
        <end position="503"/>
    </location>
</feature>
<evidence type="ECO:0000256" key="7">
    <source>
        <dbReference type="ARBA" id="ARBA00022670"/>
    </source>
</evidence>
<dbReference type="InterPro" id="IPR050344">
    <property type="entry name" value="Peptidase_M1_aminopeptidases"/>
</dbReference>
<dbReference type="InterPro" id="IPR042097">
    <property type="entry name" value="Aminopeptidase_N-like_N_sf"/>
</dbReference>
<dbReference type="EC" id="3.4.11.2" evidence="4"/>
<evidence type="ECO:0000256" key="14">
    <source>
        <dbReference type="SAM" id="MobiDB-lite"/>
    </source>
</evidence>
<evidence type="ECO:0000256" key="4">
    <source>
        <dbReference type="ARBA" id="ARBA00012564"/>
    </source>
</evidence>
<dbReference type="PROSITE" id="PS51257">
    <property type="entry name" value="PROKAR_LIPOPROTEIN"/>
    <property type="match status" value="1"/>
</dbReference>
<keyword evidence="9" id="KW-0378">Hydrolase</keyword>
<keyword evidence="19" id="KW-1185">Reference proteome</keyword>
<proteinExistence type="inferred from homology"/>
<evidence type="ECO:0000256" key="5">
    <source>
        <dbReference type="ARBA" id="ARBA00015611"/>
    </source>
</evidence>
<feature type="compositionally biased region" description="Low complexity" evidence="14">
    <location>
        <begin position="26"/>
        <end position="72"/>
    </location>
</feature>
<dbReference type="InterPro" id="IPR045357">
    <property type="entry name" value="Aminopeptidase_N-like_N"/>
</dbReference>
<evidence type="ECO:0000256" key="1">
    <source>
        <dbReference type="ARBA" id="ARBA00000098"/>
    </source>
</evidence>
<evidence type="ECO:0000256" key="6">
    <source>
        <dbReference type="ARBA" id="ARBA00022438"/>
    </source>
</evidence>
<sequence length="517" mass="56978">MTPRRLRGAVATVLSLSVLAGCSDGAAPDEPADTPSAAASSDGTAPESPAPGSESPAAGGPDDPSGPVVGEPVEPDLDLAVSTPREDSVYPAVGDPRVDALHYGLDLTWDPDAERLRGEAVVTFRAARTARRFQLDLGAPLTVGRVALDGEPIRFARVGKDLVLRAPIEEDQRYELSLDYVGTPEPAPAPTTRADFSTTGFTVTPDGEVWTMQEPYGAYTWYPVNDQPSDKALYDITVHAPRRWTGISNGELTELTSDARGTTTSWQLDEPASSYLVTLAIGRYEHSSNTSDSGLRVDYWTPRDLRRPLDSIRTAAASVDWIEARLGDYPFDSLGLVVTDSQSAMETQAMVTLGTNDYVFSPQVVAHELVHQWYGDQVSPSDWRDVWLNEGMTMLLQWVYEDEHDIRPLRQSLRSARAVDQQLRDAYGPPGAYDPRQFGSSNIYYTPALMWNELREDLGDDEFYALARSWLADNDNTSVSREQIYDHWEAETGRELSAFFDRWIMGRRTPAPGVPQG</sequence>
<dbReference type="SUPFAM" id="SSF63737">
    <property type="entry name" value="Leukotriene A4 hydrolase N-terminal domain"/>
    <property type="match status" value="1"/>
</dbReference>
<dbReference type="PANTHER" id="PTHR11533:SF174">
    <property type="entry name" value="PUROMYCIN-SENSITIVE AMINOPEPTIDASE-RELATED"/>
    <property type="match status" value="1"/>
</dbReference>
<dbReference type="InterPro" id="IPR001930">
    <property type="entry name" value="Peptidase_M1"/>
</dbReference>
<evidence type="ECO:0000313" key="18">
    <source>
        <dbReference type="EMBL" id="MCY4728414.1"/>
    </source>
</evidence>
<evidence type="ECO:0000256" key="9">
    <source>
        <dbReference type="ARBA" id="ARBA00022801"/>
    </source>
</evidence>
<dbReference type="PANTHER" id="PTHR11533">
    <property type="entry name" value="PROTEASE M1 ZINC METALLOPROTEASE"/>
    <property type="match status" value="1"/>
</dbReference>
<accession>A0ABT4CK78</accession>
<evidence type="ECO:0000313" key="19">
    <source>
        <dbReference type="Proteomes" id="UP001074726"/>
    </source>
</evidence>
<dbReference type="InterPro" id="IPR014782">
    <property type="entry name" value="Peptidase_M1_dom"/>
</dbReference>
<evidence type="ECO:0000256" key="10">
    <source>
        <dbReference type="ARBA" id="ARBA00022833"/>
    </source>
</evidence>
<feature type="domain" description="Aminopeptidase N-like N-terminal" evidence="17">
    <location>
        <begin position="101"/>
        <end position="276"/>
    </location>
</feature>
<comment type="catalytic activity">
    <reaction evidence="1">
        <text>Release of an N-terminal amino acid, Xaa-|-Yaa- from a peptide, amide or arylamide. Xaa is preferably Ala, but may be most amino acids including Pro (slow action). When a terminal hydrophobic residue is followed by a prolyl residue, the two may be released as an intact Xaa-Pro dipeptide.</text>
        <dbReference type="EC" id="3.4.11.2"/>
    </reaction>
</comment>
<comment type="similarity">
    <text evidence="3">Belongs to the peptidase M1 family.</text>
</comment>
<reference evidence="18" key="1">
    <citation type="submission" date="2022-08" db="EMBL/GenBank/DDBJ databases">
        <title>Genome sequencing of Nocardioides sp. STR2.</title>
        <authorList>
            <person name="So Y."/>
        </authorList>
    </citation>
    <scope>NUCLEOTIDE SEQUENCE</scope>
    <source>
        <strain evidence="18">STR2</strain>
    </source>
</reference>
<dbReference type="Gene3D" id="2.60.40.1730">
    <property type="entry name" value="tricorn interacting facor f3 domain"/>
    <property type="match status" value="1"/>
</dbReference>
<dbReference type="Pfam" id="PF01433">
    <property type="entry name" value="Peptidase_M1"/>
    <property type="match status" value="1"/>
</dbReference>
<evidence type="ECO:0000256" key="2">
    <source>
        <dbReference type="ARBA" id="ARBA00001947"/>
    </source>
</evidence>
<dbReference type="GO" id="GO:0004177">
    <property type="term" value="F:aminopeptidase activity"/>
    <property type="evidence" value="ECO:0007669"/>
    <property type="project" value="UniProtKB-KW"/>
</dbReference>
<evidence type="ECO:0000256" key="11">
    <source>
        <dbReference type="ARBA" id="ARBA00023049"/>
    </source>
</evidence>
<evidence type="ECO:0000259" key="17">
    <source>
        <dbReference type="Pfam" id="PF17900"/>
    </source>
</evidence>
<comment type="caution">
    <text evidence="18">The sequence shown here is derived from an EMBL/GenBank/DDBJ whole genome shotgun (WGS) entry which is preliminary data.</text>
</comment>
<evidence type="ECO:0000256" key="12">
    <source>
        <dbReference type="ARBA" id="ARBA00029811"/>
    </source>
</evidence>
<evidence type="ECO:0000256" key="3">
    <source>
        <dbReference type="ARBA" id="ARBA00010136"/>
    </source>
</evidence>
<evidence type="ECO:0000256" key="15">
    <source>
        <dbReference type="SAM" id="SignalP"/>
    </source>
</evidence>
<feature type="region of interest" description="Disordered" evidence="14">
    <location>
        <begin position="22"/>
        <end position="75"/>
    </location>
</feature>
<keyword evidence="11" id="KW-0482">Metalloprotease</keyword>
<name>A0ABT4CK78_9ACTN</name>